<dbReference type="GO" id="GO:0030983">
    <property type="term" value="F:mismatched DNA binding"/>
    <property type="evidence" value="ECO:0007669"/>
    <property type="project" value="InterPro"/>
</dbReference>
<dbReference type="FunFam" id="3.40.50.300:FF:000830">
    <property type="entry name" value="Endonuclease MutS2"/>
    <property type="match status" value="1"/>
</dbReference>
<dbReference type="PANTHER" id="PTHR48466">
    <property type="entry name" value="OS10G0509000 PROTEIN-RELATED"/>
    <property type="match status" value="1"/>
</dbReference>
<evidence type="ECO:0000256" key="6">
    <source>
        <dbReference type="ARBA" id="ARBA00023125"/>
    </source>
</evidence>
<dbReference type="GO" id="GO:0016787">
    <property type="term" value="F:hydrolase activity"/>
    <property type="evidence" value="ECO:0007669"/>
    <property type="project" value="UniProtKB-KW"/>
</dbReference>
<dbReference type="SUPFAM" id="SSF52540">
    <property type="entry name" value="P-loop containing nucleoside triphosphate hydrolases"/>
    <property type="match status" value="1"/>
</dbReference>
<evidence type="ECO:0000256" key="3">
    <source>
        <dbReference type="ARBA" id="ARBA00022801"/>
    </source>
</evidence>
<keyword evidence="10" id="KW-1185">Reference proteome</keyword>
<dbReference type="GO" id="GO:0019843">
    <property type="term" value="F:rRNA binding"/>
    <property type="evidence" value="ECO:0007669"/>
    <property type="project" value="UniProtKB-KW"/>
</dbReference>
<evidence type="ECO:0000256" key="1">
    <source>
        <dbReference type="ARBA" id="ARBA00022730"/>
    </source>
</evidence>
<dbReference type="InterPro" id="IPR046893">
    <property type="entry name" value="MSSS"/>
</dbReference>
<dbReference type="GO" id="GO:0006298">
    <property type="term" value="P:mismatch repair"/>
    <property type="evidence" value="ECO:0007669"/>
    <property type="project" value="InterPro"/>
</dbReference>
<organism evidence="9 10">
    <name type="scientific">Oldenlandia corymbosa var. corymbosa</name>
    <dbReference type="NCBI Taxonomy" id="529605"/>
    <lineage>
        <taxon>Eukaryota</taxon>
        <taxon>Viridiplantae</taxon>
        <taxon>Streptophyta</taxon>
        <taxon>Embryophyta</taxon>
        <taxon>Tracheophyta</taxon>
        <taxon>Spermatophyta</taxon>
        <taxon>Magnoliopsida</taxon>
        <taxon>eudicotyledons</taxon>
        <taxon>Gunneridae</taxon>
        <taxon>Pentapetalae</taxon>
        <taxon>asterids</taxon>
        <taxon>lamiids</taxon>
        <taxon>Gentianales</taxon>
        <taxon>Rubiaceae</taxon>
        <taxon>Rubioideae</taxon>
        <taxon>Spermacoceae</taxon>
        <taxon>Hedyotis-Oldenlandia complex</taxon>
        <taxon>Oldenlandia</taxon>
    </lineage>
</organism>
<evidence type="ECO:0000256" key="4">
    <source>
        <dbReference type="ARBA" id="ARBA00022840"/>
    </source>
</evidence>
<gene>
    <name evidence="9" type="ORF">OLC1_LOCUS24962</name>
</gene>
<dbReference type="GO" id="GO:0005524">
    <property type="term" value="F:ATP binding"/>
    <property type="evidence" value="ECO:0007669"/>
    <property type="project" value="UniProtKB-KW"/>
</dbReference>
<feature type="domain" description="DNA mismatch repair proteins mutS family" evidence="8">
    <location>
        <begin position="254"/>
        <end position="270"/>
    </location>
</feature>
<dbReference type="Pfam" id="PF00488">
    <property type="entry name" value="MutS_V"/>
    <property type="match status" value="1"/>
</dbReference>
<keyword evidence="1" id="KW-0699">rRNA-binding</keyword>
<evidence type="ECO:0000256" key="5">
    <source>
        <dbReference type="ARBA" id="ARBA00022884"/>
    </source>
</evidence>
<sequence>MMQNLIKFFTGTIPTVFVIKQMQLDLVDTELVFKNMIELDVINARARYSMSFGGSFPDIYLPKPHDIGFNTAAPTLSKEAATASASHPTQRKWTLYLHKIYHPLLVQQHKQKLQKAKKAVSDANAEIRRRRLGGSVTDKKEADLYISNLEKQVIEIKQSAPVPTDVFVGQDTRVVVITGPNTGGKTICLKTVGLAGMMAKSGLYVLASEPIKIPWFDYVYADIGDEQSLSQSLSTFSGHLKQISEILSNSTNLSLVLLDEVGAGTNPLEGAALGMSVLEALAEGPMLTMATTHIGELKTLKYSNKAFENACMEFDETNLKPTFRILWGVPGRSNAINIAERLGIPRDILGNARELYGVASAEINEIIVEMERFKLNFHTQIQEAQQYLTLAKNLHRNLLLANKKIIEHRLNQRQLMAQEVLKVAADARSRLHSRVRQLRLSPKDGRLHNQAVKRSENTVTSGVQSSISGRSETTSTVTETSTTKNNIREPVSGKKRAVIPREGDKVVVRSLNREAVVLKVDASKEEVVVQAGNMKLKLKLVDIS</sequence>
<keyword evidence="6" id="KW-0238">DNA-binding</keyword>
<feature type="region of interest" description="Disordered" evidence="7">
    <location>
        <begin position="454"/>
        <end position="495"/>
    </location>
</feature>
<dbReference type="AlphaFoldDB" id="A0AAV1BUL9"/>
<dbReference type="Proteomes" id="UP001161247">
    <property type="component" value="Unassembled WGS sequence"/>
</dbReference>
<evidence type="ECO:0000256" key="7">
    <source>
        <dbReference type="SAM" id="MobiDB-lite"/>
    </source>
</evidence>
<proteinExistence type="predicted"/>
<evidence type="ECO:0000313" key="10">
    <source>
        <dbReference type="Proteomes" id="UP001161247"/>
    </source>
</evidence>
<keyword evidence="3" id="KW-0378">Hydrolase</keyword>
<feature type="compositionally biased region" description="Low complexity" evidence="7">
    <location>
        <begin position="471"/>
        <end position="483"/>
    </location>
</feature>
<dbReference type="InterPro" id="IPR000432">
    <property type="entry name" value="DNA_mismatch_repair_MutS_C"/>
</dbReference>
<reference evidence="9" key="1">
    <citation type="submission" date="2023-03" db="EMBL/GenBank/DDBJ databases">
        <authorList>
            <person name="Julca I."/>
        </authorList>
    </citation>
    <scope>NUCLEOTIDE SEQUENCE</scope>
</reference>
<keyword evidence="5" id="KW-0694">RNA-binding</keyword>
<keyword evidence="2" id="KW-0547">Nucleotide-binding</keyword>
<evidence type="ECO:0000259" key="8">
    <source>
        <dbReference type="PROSITE" id="PS00486"/>
    </source>
</evidence>
<dbReference type="GO" id="GO:0140664">
    <property type="term" value="F:ATP-dependent DNA damage sensor activity"/>
    <property type="evidence" value="ECO:0007669"/>
    <property type="project" value="InterPro"/>
</dbReference>
<evidence type="ECO:0000313" key="9">
    <source>
        <dbReference type="EMBL" id="CAI9087016.1"/>
    </source>
</evidence>
<dbReference type="SMART" id="SM00534">
    <property type="entry name" value="MUTSac"/>
    <property type="match status" value="1"/>
</dbReference>
<dbReference type="EMBL" id="CATKSE010000001">
    <property type="protein sequence ID" value="CAI9087016.1"/>
    <property type="molecule type" value="Genomic_DNA"/>
</dbReference>
<dbReference type="InterPro" id="IPR027417">
    <property type="entry name" value="P-loop_NTPase"/>
</dbReference>
<comment type="caution">
    <text evidence="9">The sequence shown here is derived from an EMBL/GenBank/DDBJ whole genome shotgun (WGS) entry which is preliminary data.</text>
</comment>
<dbReference type="InterPro" id="IPR045076">
    <property type="entry name" value="MutS"/>
</dbReference>
<feature type="compositionally biased region" description="Polar residues" evidence="7">
    <location>
        <begin position="457"/>
        <end position="470"/>
    </location>
</feature>
<accession>A0AAV1BUL9</accession>
<protein>
    <submittedName>
        <fullName evidence="9">OLC1v1020969C1</fullName>
    </submittedName>
</protein>
<dbReference type="Gene3D" id="3.40.50.300">
    <property type="entry name" value="P-loop containing nucleotide triphosphate hydrolases"/>
    <property type="match status" value="1"/>
</dbReference>
<keyword evidence="4" id="KW-0067">ATP-binding</keyword>
<evidence type="ECO:0000256" key="2">
    <source>
        <dbReference type="ARBA" id="ARBA00022741"/>
    </source>
</evidence>
<name>A0AAV1BUL9_OLDCO</name>
<dbReference type="PROSITE" id="PS00486">
    <property type="entry name" value="DNA_MISMATCH_REPAIR_2"/>
    <property type="match status" value="1"/>
</dbReference>
<dbReference type="PANTHER" id="PTHR48466:SF2">
    <property type="entry name" value="OS10G0509000 PROTEIN"/>
    <property type="match status" value="1"/>
</dbReference>
<dbReference type="Pfam" id="PF20297">
    <property type="entry name" value="MSSS"/>
    <property type="match status" value="1"/>
</dbReference>